<dbReference type="Pfam" id="PF20311">
    <property type="entry name" value="DUF6607"/>
    <property type="match status" value="1"/>
</dbReference>
<dbReference type="Proteomes" id="UP000002945">
    <property type="component" value="Unassembled WGS sequence"/>
</dbReference>
<feature type="chain" id="PRO_5002734483" evidence="1">
    <location>
        <begin position="21"/>
        <end position="301"/>
    </location>
</feature>
<gene>
    <name evidence="2" type="ORF">KAOT1_08679</name>
</gene>
<evidence type="ECO:0000313" key="2">
    <source>
        <dbReference type="EMBL" id="EDP94875.1"/>
    </source>
</evidence>
<feature type="signal peptide" evidence="1">
    <location>
        <begin position="1"/>
        <end position="20"/>
    </location>
</feature>
<dbReference type="InterPro" id="IPR046715">
    <property type="entry name" value="DUF6607"/>
</dbReference>
<comment type="caution">
    <text evidence="2">The sequence shown here is derived from an EMBL/GenBank/DDBJ whole genome shotgun (WGS) entry which is preliminary data.</text>
</comment>
<dbReference type="AlphaFoldDB" id="A9E760"/>
<dbReference type="HOGENOM" id="CLU_059542_0_0_10"/>
<dbReference type="OrthoDB" id="8564954at2"/>
<name>A9E760_9FLAO</name>
<evidence type="ECO:0000256" key="1">
    <source>
        <dbReference type="SAM" id="SignalP"/>
    </source>
</evidence>
<reference evidence="2 3" key="1">
    <citation type="journal article" date="2011" name="J. Bacteriol.">
        <title>Genome sequence of the algicidal bacterium Kordia algicida OT-1.</title>
        <authorList>
            <person name="Lee H.S."/>
            <person name="Kang S.G."/>
            <person name="Kwon K.K."/>
            <person name="Lee J.H."/>
            <person name="Kim S.J."/>
        </authorList>
    </citation>
    <scope>NUCLEOTIDE SEQUENCE [LARGE SCALE GENOMIC DNA]</scope>
    <source>
        <strain evidence="2 3">OT-1</strain>
    </source>
</reference>
<protein>
    <submittedName>
        <fullName evidence="2">Uncharacterized protein</fullName>
    </submittedName>
</protein>
<sequence length="301" mass="35710">MKKIATIFMLSLLTTSITFAQSKKKKDRNAIKEMCGCFEVTFNFAETFQYSQDSLYKPSENKTAKGLEWAQLVVDENNKISIQHLLQVGNPAKPHIVKHWRQDWLYENTDFYRYNGDNNWLYEEKPRSDVKRQWTQKVYQVDDSPRYEGSATWVHIDGKSYWENTTDAPLPRREYTKRSDYNVTVRGNRHQITDEGWIHDQDNLKVIREAGKDDIILASEKGYNVYKKVADSRCKAAADWWKEHQKKWATVRDKWTEVYNRNSDLSLETKVDNKVLYKHLFNDEITKKEDIDQVIESFVKK</sequence>
<keyword evidence="3" id="KW-1185">Reference proteome</keyword>
<dbReference type="RefSeq" id="WP_007094298.1">
    <property type="nucleotide sequence ID" value="NZ_CP142125.1"/>
</dbReference>
<dbReference type="eggNOG" id="ENOG502Z873">
    <property type="taxonomic scope" value="Bacteria"/>
</dbReference>
<organism evidence="2 3">
    <name type="scientific">Kordia algicida OT-1</name>
    <dbReference type="NCBI Taxonomy" id="391587"/>
    <lineage>
        <taxon>Bacteria</taxon>
        <taxon>Pseudomonadati</taxon>
        <taxon>Bacteroidota</taxon>
        <taxon>Flavobacteriia</taxon>
        <taxon>Flavobacteriales</taxon>
        <taxon>Flavobacteriaceae</taxon>
        <taxon>Kordia</taxon>
    </lineage>
</organism>
<evidence type="ECO:0000313" key="3">
    <source>
        <dbReference type="Proteomes" id="UP000002945"/>
    </source>
</evidence>
<dbReference type="STRING" id="391587.KAOT1_08679"/>
<keyword evidence="1" id="KW-0732">Signal</keyword>
<dbReference type="EMBL" id="ABIB01000012">
    <property type="protein sequence ID" value="EDP94875.1"/>
    <property type="molecule type" value="Genomic_DNA"/>
</dbReference>
<proteinExistence type="predicted"/>
<accession>A9E760</accession>